<evidence type="ECO:0000256" key="5">
    <source>
        <dbReference type="ARBA" id="ARBA00023125"/>
    </source>
</evidence>
<evidence type="ECO:0000313" key="11">
    <source>
        <dbReference type="EnsemblMetazoa" id="G2335.2:cds"/>
    </source>
</evidence>
<keyword evidence="7" id="KW-0469">Meiosis</keyword>
<protein>
    <recommendedName>
        <fullName evidence="9">MutS protein homolog 5</fullName>
    </recommendedName>
</protein>
<dbReference type="EnsemblMetazoa" id="G2335.2">
    <property type="protein sequence ID" value="G2335.2:cds"/>
    <property type="gene ID" value="G2335"/>
</dbReference>
<dbReference type="Gene3D" id="1.10.1420.10">
    <property type="match status" value="1"/>
</dbReference>
<dbReference type="PANTHER" id="PTHR11361:SF20">
    <property type="entry name" value="MUTS PROTEIN HOMOLOG 5"/>
    <property type="match status" value="1"/>
</dbReference>
<evidence type="ECO:0000259" key="10">
    <source>
        <dbReference type="PROSITE" id="PS00486"/>
    </source>
</evidence>
<dbReference type="Proteomes" id="UP000005408">
    <property type="component" value="Unassembled WGS sequence"/>
</dbReference>
<dbReference type="GO" id="GO:0030983">
    <property type="term" value="F:mismatched DNA binding"/>
    <property type="evidence" value="ECO:0007669"/>
    <property type="project" value="InterPro"/>
</dbReference>
<dbReference type="SMART" id="SM00534">
    <property type="entry name" value="MUTSac"/>
    <property type="match status" value="1"/>
</dbReference>
<dbReference type="GO" id="GO:0005634">
    <property type="term" value="C:nucleus"/>
    <property type="evidence" value="ECO:0007669"/>
    <property type="project" value="TreeGrafter"/>
</dbReference>
<dbReference type="GO" id="GO:0005524">
    <property type="term" value="F:ATP binding"/>
    <property type="evidence" value="ECO:0007669"/>
    <property type="project" value="UniProtKB-KW"/>
</dbReference>
<keyword evidence="4" id="KW-0067">ATP-binding</keyword>
<dbReference type="PIRSF" id="PIRSF005813">
    <property type="entry name" value="MSH2"/>
    <property type="match status" value="1"/>
</dbReference>
<dbReference type="InterPro" id="IPR007861">
    <property type="entry name" value="DNA_mismatch_repair_MutS_clamp"/>
</dbReference>
<dbReference type="PANTHER" id="PTHR11361">
    <property type="entry name" value="DNA MISMATCH REPAIR PROTEIN MUTS FAMILY MEMBER"/>
    <property type="match status" value="1"/>
</dbReference>
<dbReference type="GO" id="GO:0140664">
    <property type="term" value="F:ATP-dependent DNA damage sensor activity"/>
    <property type="evidence" value="ECO:0007669"/>
    <property type="project" value="InterPro"/>
</dbReference>
<evidence type="ECO:0000256" key="2">
    <source>
        <dbReference type="ARBA" id="ARBA00022741"/>
    </source>
</evidence>
<evidence type="ECO:0000313" key="12">
    <source>
        <dbReference type="Proteomes" id="UP000005408"/>
    </source>
</evidence>
<dbReference type="Pfam" id="PF05192">
    <property type="entry name" value="MutS_III"/>
    <property type="match status" value="1"/>
</dbReference>
<evidence type="ECO:0000256" key="6">
    <source>
        <dbReference type="ARBA" id="ARBA00023204"/>
    </source>
</evidence>
<dbReference type="Pfam" id="PF05190">
    <property type="entry name" value="MutS_IV"/>
    <property type="match status" value="1"/>
</dbReference>
<evidence type="ECO:0000256" key="8">
    <source>
        <dbReference type="ARBA" id="ARBA00057350"/>
    </source>
</evidence>
<comment type="function">
    <text evidence="8">Involved in DNA mismatch repair and meiotic recombination processes. Facilitates crossovers between homologs during meiosis.</text>
</comment>
<dbReference type="InterPro" id="IPR011184">
    <property type="entry name" value="DNA_mismatch_repair_Msh2"/>
</dbReference>
<dbReference type="FunFam" id="3.40.50.300:FF:000820">
    <property type="entry name" value="MutS homolog 5 (E. coli)"/>
    <property type="match status" value="1"/>
</dbReference>
<proteinExistence type="inferred from homology"/>
<comment type="similarity">
    <text evidence="1">Belongs to the DNA mismatch repair MutS family.</text>
</comment>
<dbReference type="Gene3D" id="3.40.50.300">
    <property type="entry name" value="P-loop containing nucleotide triphosphate hydrolases"/>
    <property type="match status" value="1"/>
</dbReference>
<feature type="domain" description="DNA mismatch repair proteins mutS family" evidence="10">
    <location>
        <begin position="684"/>
        <end position="700"/>
    </location>
</feature>
<evidence type="ECO:0000256" key="7">
    <source>
        <dbReference type="ARBA" id="ARBA00023254"/>
    </source>
</evidence>
<accession>A0A8W8KG65</accession>
<dbReference type="InterPro" id="IPR036187">
    <property type="entry name" value="DNA_mismatch_repair_MutS_sf"/>
</dbReference>
<dbReference type="InterPro" id="IPR000432">
    <property type="entry name" value="DNA_mismatch_repair_MutS_C"/>
</dbReference>
<evidence type="ECO:0000256" key="9">
    <source>
        <dbReference type="ARBA" id="ARBA00071136"/>
    </source>
</evidence>
<dbReference type="OMA" id="CSVYFMP"/>
<dbReference type="SUPFAM" id="SSF52540">
    <property type="entry name" value="P-loop containing nucleoside triphosphate hydrolases"/>
    <property type="match status" value="1"/>
</dbReference>
<keyword evidence="6" id="KW-0234">DNA repair</keyword>
<dbReference type="GO" id="GO:0051026">
    <property type="term" value="P:chiasma assembly"/>
    <property type="evidence" value="ECO:0007669"/>
    <property type="project" value="TreeGrafter"/>
</dbReference>
<sequence>MNSTSGYGNSTLSHSFTCNQETMETGDSDSGDMDSTSINEVHRVMPDTVEDDQIYMSVLWHNGKLGMAYYDTELTQIFMLLDIVESDDFLFLKRILRQLHPTCVLLSSKQDDRLVQTLKSLVSTNSDAGNISLASDDISLSTEHSNKLQFLPSIDFNPDICKRRILNLDLPGIPDHYTDTEKTLYFSSLISFDNITTIRATGGLLKYLEKMRVGVELEDASVRVPVMDLKVVTLDDQISLDDTAFSALQIFQKEAHPSVYKIGQGGAKEGLSLFGLLNRCRSPIGTRKLRLWFLRPIRDIDVIKQRQDAVAFFVNSRNIEVFSTLTDCMKNIKNIVPVLKRMYQAQATVIDWQALYKTVYHAIYIGDLCRAQPQTVHIFRRISEAFKDDLHRIANLINKIVDFEESKVVGRFVVKPNVDAELDDKKRTYNGLPDFMTKLAAEELERLSDDIQECNVIYLPQLGYLLAIPRLDYMQTEEDFEMPGLEFVFLSNNMLHYKSDRTRELDILLGDTQCEITDQETAIMHKLQNAILESYRTLTEVQDLCAELDCLLSLAASATEFNYVRPSVVSEGVININGGRHPIQEVCCSPFVPNDTLSNTNNGKMKVLTGPNASGKSVYLKQVALIVYMAHIGSFVPAESAVIGCVDRIFTRIRTMDSVSVGLSTFMIDVNQMSEALRDATERSLVVVDEFGKGTELVDGMALLCSCLSFWIDKGKSCPHVLVSTHFHSIIHQQLLPESPMVKFLTMDSLTEEGDLLFLYQLVEGHARSSYASHVALQAGLPQEIVKRGKEVSELIRQNKPVYAIDTADTETHFKRSELIVKKFLDLDLETDDLESFLRDFVMPTSEGKL</sequence>
<name>A0A8W8KG65_MAGGI</name>
<dbReference type="PROSITE" id="PS00486">
    <property type="entry name" value="DNA_MISMATCH_REPAIR_2"/>
    <property type="match status" value="1"/>
</dbReference>
<dbReference type="InterPro" id="IPR045076">
    <property type="entry name" value="MutS"/>
</dbReference>
<dbReference type="AlphaFoldDB" id="A0A8W8KG65"/>
<dbReference type="InterPro" id="IPR007696">
    <property type="entry name" value="DNA_mismatch_repair_MutS_core"/>
</dbReference>
<keyword evidence="5" id="KW-0238">DNA-binding</keyword>
<keyword evidence="3" id="KW-0227">DNA damage</keyword>
<dbReference type="FunFam" id="1.10.1420.10:FF:000008">
    <property type="entry name" value="MutS homolog 5 (E. coli)"/>
    <property type="match status" value="1"/>
</dbReference>
<evidence type="ECO:0000256" key="3">
    <source>
        <dbReference type="ARBA" id="ARBA00022763"/>
    </source>
</evidence>
<dbReference type="InterPro" id="IPR027417">
    <property type="entry name" value="P-loop_NTPase"/>
</dbReference>
<dbReference type="SMART" id="SM00533">
    <property type="entry name" value="MUTSd"/>
    <property type="match status" value="1"/>
</dbReference>
<organism evidence="11 12">
    <name type="scientific">Magallana gigas</name>
    <name type="common">Pacific oyster</name>
    <name type="synonym">Crassostrea gigas</name>
    <dbReference type="NCBI Taxonomy" id="29159"/>
    <lineage>
        <taxon>Eukaryota</taxon>
        <taxon>Metazoa</taxon>
        <taxon>Spiralia</taxon>
        <taxon>Lophotrochozoa</taxon>
        <taxon>Mollusca</taxon>
        <taxon>Bivalvia</taxon>
        <taxon>Autobranchia</taxon>
        <taxon>Pteriomorphia</taxon>
        <taxon>Ostreida</taxon>
        <taxon>Ostreoidea</taxon>
        <taxon>Ostreidae</taxon>
        <taxon>Magallana</taxon>
    </lineage>
</organism>
<dbReference type="SUPFAM" id="SSF48334">
    <property type="entry name" value="DNA repair protein MutS, domain III"/>
    <property type="match status" value="1"/>
</dbReference>
<keyword evidence="12" id="KW-1185">Reference proteome</keyword>
<dbReference type="OrthoDB" id="29596at2759"/>
<dbReference type="GO" id="GO:0006298">
    <property type="term" value="P:mismatch repair"/>
    <property type="evidence" value="ECO:0007669"/>
    <property type="project" value="InterPro"/>
</dbReference>
<dbReference type="Pfam" id="PF00488">
    <property type="entry name" value="MutS_V"/>
    <property type="match status" value="1"/>
</dbReference>
<reference evidence="11" key="1">
    <citation type="submission" date="2022-08" db="UniProtKB">
        <authorList>
            <consortium name="EnsemblMetazoa"/>
        </authorList>
    </citation>
    <scope>IDENTIFICATION</scope>
    <source>
        <strain evidence="11">05x7-T-G4-1.051#20</strain>
    </source>
</reference>
<evidence type="ECO:0000256" key="1">
    <source>
        <dbReference type="ARBA" id="ARBA00006271"/>
    </source>
</evidence>
<evidence type="ECO:0000256" key="4">
    <source>
        <dbReference type="ARBA" id="ARBA00022840"/>
    </source>
</evidence>
<dbReference type="CDD" id="cd03281">
    <property type="entry name" value="ABC_MSH5_euk"/>
    <property type="match status" value="1"/>
</dbReference>
<keyword evidence="2" id="KW-0547">Nucleotide-binding</keyword>